<evidence type="ECO:0000256" key="3">
    <source>
        <dbReference type="ARBA" id="ARBA00005240"/>
    </source>
</evidence>
<dbReference type="Gene3D" id="1.10.720.30">
    <property type="entry name" value="SAP domain"/>
    <property type="match status" value="1"/>
</dbReference>
<organism evidence="23 24">
    <name type="scientific">Lasiosphaeria miniovina</name>
    <dbReference type="NCBI Taxonomy" id="1954250"/>
    <lineage>
        <taxon>Eukaryota</taxon>
        <taxon>Fungi</taxon>
        <taxon>Dikarya</taxon>
        <taxon>Ascomycota</taxon>
        <taxon>Pezizomycotina</taxon>
        <taxon>Sordariomycetes</taxon>
        <taxon>Sordariomycetidae</taxon>
        <taxon>Sordariales</taxon>
        <taxon>Lasiosphaeriaceae</taxon>
        <taxon>Lasiosphaeria</taxon>
    </lineage>
</organism>
<dbReference type="EMBL" id="JAUIRO010000004">
    <property type="protein sequence ID" value="KAK0718340.1"/>
    <property type="molecule type" value="Genomic_DNA"/>
</dbReference>
<keyword evidence="24" id="KW-1185">Reference proteome</keyword>
<feature type="region of interest" description="Disordered" evidence="21">
    <location>
        <begin position="1"/>
        <end position="23"/>
    </location>
</feature>
<evidence type="ECO:0000256" key="21">
    <source>
        <dbReference type="SAM" id="MobiDB-lite"/>
    </source>
</evidence>
<dbReference type="InterPro" id="IPR006164">
    <property type="entry name" value="DNA_bd_Ku70/Ku80"/>
</dbReference>
<evidence type="ECO:0000256" key="16">
    <source>
        <dbReference type="ARBA" id="ARBA00023242"/>
    </source>
</evidence>
<accession>A0AA40DWN6</accession>
<dbReference type="SMART" id="SM00559">
    <property type="entry name" value="Ku78"/>
    <property type="match status" value="1"/>
</dbReference>
<reference evidence="23" key="1">
    <citation type="submission" date="2023-06" db="EMBL/GenBank/DDBJ databases">
        <title>Genome-scale phylogeny and comparative genomics of the fungal order Sordariales.</title>
        <authorList>
            <consortium name="Lawrence Berkeley National Laboratory"/>
            <person name="Hensen N."/>
            <person name="Bonometti L."/>
            <person name="Westerberg I."/>
            <person name="Brannstrom I.O."/>
            <person name="Guillou S."/>
            <person name="Cros-Aarteil S."/>
            <person name="Calhoun S."/>
            <person name="Haridas S."/>
            <person name="Kuo A."/>
            <person name="Mondo S."/>
            <person name="Pangilinan J."/>
            <person name="Riley R."/>
            <person name="LaButti K."/>
            <person name="Andreopoulos B."/>
            <person name="Lipzen A."/>
            <person name="Chen C."/>
            <person name="Yanf M."/>
            <person name="Daum C."/>
            <person name="Ng V."/>
            <person name="Clum A."/>
            <person name="Steindorff A."/>
            <person name="Ohm R."/>
            <person name="Martin F."/>
            <person name="Silar P."/>
            <person name="Natvig D."/>
            <person name="Lalanne C."/>
            <person name="Gautier V."/>
            <person name="Ament-velasquez S.L."/>
            <person name="Kruys A."/>
            <person name="Hutchinson M.I."/>
            <person name="Powell A.J."/>
            <person name="Barry K."/>
            <person name="Miller A.N."/>
            <person name="Grigoriev I.V."/>
            <person name="Debuchy R."/>
            <person name="Gladieux P."/>
            <person name="Thoren M.H."/>
            <person name="Johannesson H."/>
        </authorList>
    </citation>
    <scope>NUCLEOTIDE SEQUENCE</scope>
    <source>
        <strain evidence="23">SMH2392-1A</strain>
    </source>
</reference>
<dbReference type="GO" id="GO:0003678">
    <property type="term" value="F:DNA helicase activity"/>
    <property type="evidence" value="ECO:0007669"/>
    <property type="project" value="UniProtKB-EC"/>
</dbReference>
<sequence>MAWGGYEERRPDADDGDEELDENDYKAQKDAVLFAIDISRSMLEPPSATDSKKADKDSAVTAALKCANQIMQQRIISQPKDMMGVLLFGTKKSKFRDESSARSSSGYPFCYLFKDLDEPGAHDVRKLKELVEEDEQGSDEILVPSKEPANMSNVLFCANQVFTTNAPNFGSRRLFIITDNDQPHGNDKTAKSSAAVRAKDLYDLGVVIELFPISREGKKFDVSKFYDDIIYRDPTAEEGISGRVTSSKSGDGLTLLSSLISNINSKQTPKRAYFSKVPFEIAPGLTVSVKGYIPLHKQEPRRTCYVYLNGEQAQIAQSETTKVDASTKSVDKTEIKKAYKFGGEYIYFDKEEAQKLKQIGEPTIRIIGFKPRSQLPTWASMKKSIFIFPSEERVVGSTRVFSALWQKLLRDSKIGIAWFLARSNASPVMVAIIPSGSKDEENTGTQFLSAGLWLYPLPFVDDVRTVDLDATPRPADQLTNRMRSIVQNLQLPKAMYNPLKYPNPSLQWHYKILQAMALEEEVPETLDDATIPKYRQIDKRVGQDMADLKAEAAVKAQSLMHSRALKRDVEEDDDGDRPAKRAKPVKKESDSLSNTQLRLAYEQDTLSKMTVAVLKGILASKGLSAVGKKSDLLEKLGQWVEENLL</sequence>
<dbReference type="CDD" id="cd01458">
    <property type="entry name" value="vWA_ku"/>
    <property type="match status" value="1"/>
</dbReference>
<feature type="active site" description="Schiff-base intermediate with DNA; for 5'-deoxyribose-5-phosphate lyase activity" evidence="20">
    <location>
        <position position="26"/>
    </location>
</feature>
<dbReference type="Gene3D" id="1.10.1600.10">
    <property type="match status" value="1"/>
</dbReference>
<evidence type="ECO:0000313" key="23">
    <source>
        <dbReference type="EMBL" id="KAK0718340.1"/>
    </source>
</evidence>
<name>A0AA40DWN6_9PEZI</name>
<keyword evidence="10" id="KW-0347">Helicase</keyword>
<dbReference type="PIRSF" id="PIRSF003033">
    <property type="entry name" value="Ku70"/>
    <property type="match status" value="1"/>
</dbReference>
<dbReference type="GeneID" id="85328774"/>
<dbReference type="GO" id="GO:0005524">
    <property type="term" value="F:ATP binding"/>
    <property type="evidence" value="ECO:0007669"/>
    <property type="project" value="UniProtKB-KW"/>
</dbReference>
<dbReference type="Pfam" id="PF03731">
    <property type="entry name" value="Ku_N"/>
    <property type="match status" value="1"/>
</dbReference>
<dbReference type="Pfam" id="PF02735">
    <property type="entry name" value="Ku"/>
    <property type="match status" value="1"/>
</dbReference>
<comment type="function">
    <text evidence="17">Single-stranded DNA-dependent ATP-dependent helicase. Involved in non-homologous end joining (NHEJ) DNA double strand break repair. DNA-binding is sequence-independent but has a high affinity to nicks in double-stranded DNA and to the ends of duplex DNA. Binds to naturally occurring chromosomal ends, and therefore provides chromosomal end protection. Required also for telomere recombination to repair telomeric ends in the absence of telomerase. KU70, of the KU70/KU80 heterodimer, binds to the stem loop of TLC1, the RNA component of telomerase. Involved in telomere maintenance. Interacts with telomeric repeats and subtelomeric sequences thereby controlling telomere length and protecting against subtelomeric rearrangement. Maintains telomeric chromatin, which is involved in silencing the expression of genes located at the telomere. Required for mating-type switching.</text>
</comment>
<dbReference type="GO" id="GO:0006303">
    <property type="term" value="P:double-strand break repair via nonhomologous end joining"/>
    <property type="evidence" value="ECO:0007669"/>
    <property type="project" value="InterPro"/>
</dbReference>
<feature type="compositionally biased region" description="Basic and acidic residues" evidence="21">
    <location>
        <begin position="1"/>
        <end position="13"/>
    </location>
</feature>
<keyword evidence="13" id="KW-0238">DNA-binding</keyword>
<keyword evidence="6" id="KW-0158">Chromosome</keyword>
<dbReference type="GO" id="GO:0043564">
    <property type="term" value="C:Ku70:Ku80 complex"/>
    <property type="evidence" value="ECO:0007669"/>
    <property type="project" value="InterPro"/>
</dbReference>
<dbReference type="SUPFAM" id="SSF100939">
    <property type="entry name" value="SPOC domain-like"/>
    <property type="match status" value="1"/>
</dbReference>
<evidence type="ECO:0000256" key="7">
    <source>
        <dbReference type="ARBA" id="ARBA00022741"/>
    </source>
</evidence>
<dbReference type="InterPro" id="IPR003034">
    <property type="entry name" value="SAP_dom"/>
</dbReference>
<dbReference type="InterPro" id="IPR016194">
    <property type="entry name" value="SPOC-like_C_dom_sf"/>
</dbReference>
<dbReference type="PANTHER" id="PTHR12604:SF2">
    <property type="entry name" value="X-RAY REPAIR CROSS-COMPLEMENTING PROTEIN 6"/>
    <property type="match status" value="1"/>
</dbReference>
<comment type="caution">
    <text evidence="23">The sequence shown here is derived from an EMBL/GenBank/DDBJ whole genome shotgun (WGS) entry which is preliminary data.</text>
</comment>
<dbReference type="FunFam" id="3.40.50.410:FF:000071">
    <property type="entry name" value="ATP-dependent DNA helicase II subunit 1"/>
    <property type="match status" value="1"/>
</dbReference>
<dbReference type="NCBIfam" id="TIGR00578">
    <property type="entry name" value="ku70"/>
    <property type="match status" value="1"/>
</dbReference>
<gene>
    <name evidence="23" type="ORF">B0T26DRAFT_752271</name>
</gene>
<dbReference type="FunFam" id="2.40.290.10:FF:000001">
    <property type="entry name" value="X-ray repair cross complementing 6"/>
    <property type="match status" value="1"/>
</dbReference>
<evidence type="ECO:0000256" key="19">
    <source>
        <dbReference type="ARBA" id="ARBA00047995"/>
    </source>
</evidence>
<dbReference type="Pfam" id="PF03730">
    <property type="entry name" value="Ku_C"/>
    <property type="match status" value="1"/>
</dbReference>
<keyword evidence="7" id="KW-0547">Nucleotide-binding</keyword>
<dbReference type="Gene3D" id="3.40.50.410">
    <property type="entry name" value="von Willebrand factor, type A domain"/>
    <property type="match status" value="1"/>
</dbReference>
<dbReference type="PANTHER" id="PTHR12604">
    <property type="entry name" value="KU AUTOANTIGEN DNA HELICASE"/>
    <property type="match status" value="1"/>
</dbReference>
<dbReference type="Gene3D" id="2.40.290.10">
    <property type="match status" value="1"/>
</dbReference>
<evidence type="ECO:0000256" key="10">
    <source>
        <dbReference type="ARBA" id="ARBA00022806"/>
    </source>
</evidence>
<keyword evidence="11" id="KW-0067">ATP-binding</keyword>
<feature type="region of interest" description="Disordered" evidence="21">
    <location>
        <begin position="563"/>
        <end position="593"/>
    </location>
</feature>
<dbReference type="InterPro" id="IPR027388">
    <property type="entry name" value="Ku70_bridge/pillars_dom_sf"/>
</dbReference>
<feature type="domain" description="SAP" evidence="22">
    <location>
        <begin position="606"/>
        <end position="640"/>
    </location>
</feature>
<dbReference type="GO" id="GO:0042162">
    <property type="term" value="F:telomeric DNA binding"/>
    <property type="evidence" value="ECO:0007669"/>
    <property type="project" value="InterPro"/>
</dbReference>
<proteinExistence type="inferred from homology"/>
<dbReference type="CDD" id="cd00788">
    <property type="entry name" value="KU70"/>
    <property type="match status" value="1"/>
</dbReference>
<dbReference type="GO" id="GO:0006310">
    <property type="term" value="P:DNA recombination"/>
    <property type="evidence" value="ECO:0007669"/>
    <property type="project" value="UniProtKB-KW"/>
</dbReference>
<dbReference type="RefSeq" id="XP_060297133.1">
    <property type="nucleotide sequence ID" value="XM_060445504.1"/>
</dbReference>
<evidence type="ECO:0000256" key="1">
    <source>
        <dbReference type="ARBA" id="ARBA00004123"/>
    </source>
</evidence>
<dbReference type="GO" id="GO:0016787">
    <property type="term" value="F:hydrolase activity"/>
    <property type="evidence" value="ECO:0007669"/>
    <property type="project" value="UniProtKB-KW"/>
</dbReference>
<dbReference type="SUPFAM" id="SSF68906">
    <property type="entry name" value="SAP domain"/>
    <property type="match status" value="1"/>
</dbReference>
<keyword evidence="9" id="KW-0378">Hydrolase</keyword>
<keyword evidence="16" id="KW-0539">Nucleus</keyword>
<evidence type="ECO:0000256" key="2">
    <source>
        <dbReference type="ARBA" id="ARBA00004574"/>
    </source>
</evidence>
<keyword evidence="8" id="KW-0227">DNA damage</keyword>
<keyword evidence="12" id="KW-0779">Telomere</keyword>
<dbReference type="SMART" id="SM00513">
    <property type="entry name" value="SAP"/>
    <property type="match status" value="1"/>
</dbReference>
<comment type="catalytic activity">
    <reaction evidence="19">
        <text>ATP + H2O = ADP + phosphate + H(+)</text>
        <dbReference type="Rhea" id="RHEA:13065"/>
        <dbReference type="ChEBI" id="CHEBI:15377"/>
        <dbReference type="ChEBI" id="CHEBI:15378"/>
        <dbReference type="ChEBI" id="CHEBI:30616"/>
        <dbReference type="ChEBI" id="CHEBI:43474"/>
        <dbReference type="ChEBI" id="CHEBI:456216"/>
        <dbReference type="EC" id="3.6.4.12"/>
    </reaction>
</comment>
<evidence type="ECO:0000256" key="15">
    <source>
        <dbReference type="ARBA" id="ARBA00023204"/>
    </source>
</evidence>
<dbReference type="Pfam" id="PF02037">
    <property type="entry name" value="SAP"/>
    <property type="match status" value="1"/>
</dbReference>
<keyword evidence="15" id="KW-0234">DNA repair</keyword>
<evidence type="ECO:0000256" key="12">
    <source>
        <dbReference type="ARBA" id="ARBA00022895"/>
    </source>
</evidence>
<evidence type="ECO:0000256" key="11">
    <source>
        <dbReference type="ARBA" id="ARBA00022840"/>
    </source>
</evidence>
<dbReference type="InterPro" id="IPR006165">
    <property type="entry name" value="Ku70"/>
</dbReference>
<protein>
    <recommendedName>
        <fullName evidence="5">ATP-dependent DNA helicase II subunit 1</fullName>
        <ecNumber evidence="4">3.6.4.12</ecNumber>
    </recommendedName>
    <alternativeName>
        <fullName evidence="18">ATP-dependent DNA helicase II subunit Ku70</fullName>
    </alternativeName>
</protein>
<evidence type="ECO:0000256" key="6">
    <source>
        <dbReference type="ARBA" id="ARBA00022454"/>
    </source>
</evidence>
<dbReference type="Gene3D" id="4.10.970.10">
    <property type="entry name" value="Ku70, bridge and pillars"/>
    <property type="match status" value="1"/>
</dbReference>
<dbReference type="GO" id="GO:0003684">
    <property type="term" value="F:damaged DNA binding"/>
    <property type="evidence" value="ECO:0007669"/>
    <property type="project" value="InterPro"/>
</dbReference>
<dbReference type="InterPro" id="IPR036465">
    <property type="entry name" value="vWFA_dom_sf"/>
</dbReference>
<dbReference type="InterPro" id="IPR005161">
    <property type="entry name" value="Ku_N"/>
</dbReference>
<evidence type="ECO:0000256" key="17">
    <source>
        <dbReference type="ARBA" id="ARBA00024890"/>
    </source>
</evidence>
<dbReference type="InterPro" id="IPR036361">
    <property type="entry name" value="SAP_dom_sf"/>
</dbReference>
<comment type="similarity">
    <text evidence="3">Belongs to the ku70 family.</text>
</comment>
<evidence type="ECO:0000256" key="8">
    <source>
        <dbReference type="ARBA" id="ARBA00022763"/>
    </source>
</evidence>
<dbReference type="EC" id="3.6.4.12" evidence="4"/>
<evidence type="ECO:0000256" key="14">
    <source>
        <dbReference type="ARBA" id="ARBA00023172"/>
    </source>
</evidence>
<dbReference type="AlphaFoldDB" id="A0AA40DWN6"/>
<evidence type="ECO:0000259" key="22">
    <source>
        <dbReference type="PROSITE" id="PS50800"/>
    </source>
</evidence>
<dbReference type="GO" id="GO:0000781">
    <property type="term" value="C:chromosome, telomeric region"/>
    <property type="evidence" value="ECO:0007669"/>
    <property type="project" value="UniProtKB-SubCell"/>
</dbReference>
<comment type="subcellular location">
    <subcellularLocation>
        <location evidence="2">Chromosome</location>
        <location evidence="2">Telomere</location>
    </subcellularLocation>
    <subcellularLocation>
        <location evidence="1">Nucleus</location>
    </subcellularLocation>
</comment>
<dbReference type="InterPro" id="IPR005160">
    <property type="entry name" value="Ku_C"/>
</dbReference>
<evidence type="ECO:0000313" key="24">
    <source>
        <dbReference type="Proteomes" id="UP001172101"/>
    </source>
</evidence>
<dbReference type="GO" id="GO:0003690">
    <property type="term" value="F:double-stranded DNA binding"/>
    <property type="evidence" value="ECO:0007669"/>
    <property type="project" value="TreeGrafter"/>
</dbReference>
<dbReference type="InterPro" id="IPR047087">
    <property type="entry name" value="KU70_core_dom"/>
</dbReference>
<evidence type="ECO:0000256" key="5">
    <source>
        <dbReference type="ARBA" id="ARBA00021796"/>
    </source>
</evidence>
<dbReference type="GO" id="GO:0000723">
    <property type="term" value="P:telomere maintenance"/>
    <property type="evidence" value="ECO:0007669"/>
    <property type="project" value="InterPro"/>
</dbReference>
<evidence type="ECO:0000256" key="9">
    <source>
        <dbReference type="ARBA" id="ARBA00022801"/>
    </source>
</evidence>
<evidence type="ECO:0000256" key="18">
    <source>
        <dbReference type="ARBA" id="ARBA00031811"/>
    </source>
</evidence>
<dbReference type="SUPFAM" id="SSF53300">
    <property type="entry name" value="vWA-like"/>
    <property type="match status" value="1"/>
</dbReference>
<evidence type="ECO:0000256" key="20">
    <source>
        <dbReference type="PIRSR" id="PIRSR003033-1"/>
    </source>
</evidence>
<evidence type="ECO:0000256" key="13">
    <source>
        <dbReference type="ARBA" id="ARBA00023125"/>
    </source>
</evidence>
<keyword evidence="14" id="KW-0233">DNA recombination</keyword>
<evidence type="ECO:0000256" key="4">
    <source>
        <dbReference type="ARBA" id="ARBA00012551"/>
    </source>
</evidence>
<dbReference type="PROSITE" id="PS50800">
    <property type="entry name" value="SAP"/>
    <property type="match status" value="1"/>
</dbReference>
<dbReference type="Proteomes" id="UP001172101">
    <property type="component" value="Unassembled WGS sequence"/>
</dbReference>